<dbReference type="Gene3D" id="1.20.120.450">
    <property type="entry name" value="dinb family like domain"/>
    <property type="match status" value="1"/>
</dbReference>
<evidence type="ECO:0000256" key="1">
    <source>
        <dbReference type="SAM" id="MobiDB-lite"/>
    </source>
</evidence>
<name>A0A7H0H899_9ACTN</name>
<dbReference type="EMBL" id="CP060789">
    <property type="protein sequence ID" value="QNP56765.1"/>
    <property type="molecule type" value="Genomic_DNA"/>
</dbReference>
<dbReference type="Proteomes" id="UP000516117">
    <property type="component" value="Chromosome"/>
</dbReference>
<proteinExistence type="predicted"/>
<feature type="domain" description="Mycothiol-dependent maleylpyruvate isomerase metal-binding" evidence="2">
    <location>
        <begin position="12"/>
        <end position="64"/>
    </location>
</feature>
<dbReference type="GO" id="GO:0046872">
    <property type="term" value="F:metal ion binding"/>
    <property type="evidence" value="ECO:0007669"/>
    <property type="project" value="InterPro"/>
</dbReference>
<organism evidence="3 4">
    <name type="scientific">Tessaracoccus defluvii</name>
    <dbReference type="NCBI Taxonomy" id="1285901"/>
    <lineage>
        <taxon>Bacteria</taxon>
        <taxon>Bacillati</taxon>
        <taxon>Actinomycetota</taxon>
        <taxon>Actinomycetes</taxon>
        <taxon>Propionibacteriales</taxon>
        <taxon>Propionibacteriaceae</taxon>
        <taxon>Tessaracoccus</taxon>
    </lineage>
</organism>
<evidence type="ECO:0000313" key="3">
    <source>
        <dbReference type="EMBL" id="QNP56765.1"/>
    </source>
</evidence>
<dbReference type="KEGG" id="tdf:H9L22_05175"/>
<keyword evidence="4" id="KW-1185">Reference proteome</keyword>
<keyword evidence="3" id="KW-0670">Pyruvate</keyword>
<dbReference type="GO" id="GO:0016853">
    <property type="term" value="F:isomerase activity"/>
    <property type="evidence" value="ECO:0007669"/>
    <property type="project" value="UniProtKB-KW"/>
</dbReference>
<evidence type="ECO:0000259" key="2">
    <source>
        <dbReference type="Pfam" id="PF11716"/>
    </source>
</evidence>
<evidence type="ECO:0000313" key="4">
    <source>
        <dbReference type="Proteomes" id="UP000516117"/>
    </source>
</evidence>
<dbReference type="SUPFAM" id="SSF109854">
    <property type="entry name" value="DinB/YfiT-like putative metalloenzymes"/>
    <property type="match status" value="1"/>
</dbReference>
<sequence length="137" mass="15211">MPMSYEPVDVIRREAARFAHVLRDVPDAAVVPSCPGWTAADLLWHLTEVHLFWGAVVGSGPRPTSRWRPSSTPSRCGPPTGRPRWPCVPAPRRGCCRRCARRSRTRRRGVGSKLTRPSGSHCGCKRTRRRSTGSTPS</sequence>
<protein>
    <submittedName>
        <fullName evidence="3">Maleylpyruvate isomerase N-terminal domain-containing protein</fullName>
    </submittedName>
</protein>
<feature type="region of interest" description="Disordered" evidence="1">
    <location>
        <begin position="102"/>
        <end position="137"/>
    </location>
</feature>
<feature type="compositionally biased region" description="Low complexity" evidence="1">
    <location>
        <begin position="61"/>
        <end position="75"/>
    </location>
</feature>
<dbReference type="AlphaFoldDB" id="A0A7H0H899"/>
<reference evidence="3 4" key="1">
    <citation type="submission" date="2020-08" db="EMBL/GenBank/DDBJ databases">
        <title>Genome sequence of Tessaracoccus defluvii JCM 17540T.</title>
        <authorList>
            <person name="Hyun D.-W."/>
            <person name="Bae J.-W."/>
        </authorList>
    </citation>
    <scope>NUCLEOTIDE SEQUENCE [LARGE SCALE GENOMIC DNA]</scope>
    <source>
        <strain evidence="3 4">JCM 17540</strain>
    </source>
</reference>
<feature type="region of interest" description="Disordered" evidence="1">
    <location>
        <begin position="59"/>
        <end position="83"/>
    </location>
</feature>
<gene>
    <name evidence="3" type="ORF">H9L22_05175</name>
</gene>
<dbReference type="InterPro" id="IPR034660">
    <property type="entry name" value="DinB/YfiT-like"/>
</dbReference>
<accession>A0A7H0H899</accession>
<keyword evidence="3" id="KW-0413">Isomerase</keyword>
<dbReference type="InterPro" id="IPR024344">
    <property type="entry name" value="MDMPI_metal-binding"/>
</dbReference>
<dbReference type="Pfam" id="PF11716">
    <property type="entry name" value="MDMPI_N"/>
    <property type="match status" value="1"/>
</dbReference>